<dbReference type="OrthoDB" id="3031545at2759"/>
<dbReference type="Gene3D" id="1.20.1170.10">
    <property type="match status" value="1"/>
</dbReference>
<keyword evidence="4" id="KW-1185">Reference proteome</keyword>
<evidence type="ECO:0000313" key="4">
    <source>
        <dbReference type="Proteomes" id="UP000813824"/>
    </source>
</evidence>
<feature type="transmembrane region" description="Helical" evidence="2">
    <location>
        <begin position="213"/>
        <end position="234"/>
    </location>
</feature>
<keyword evidence="2" id="KW-0472">Membrane</keyword>
<dbReference type="SUPFAM" id="SSF58100">
    <property type="entry name" value="Bacterial hemolysins"/>
    <property type="match status" value="1"/>
</dbReference>
<feature type="coiled-coil region" evidence="1">
    <location>
        <begin position="186"/>
        <end position="213"/>
    </location>
</feature>
<evidence type="ECO:0000256" key="2">
    <source>
        <dbReference type="SAM" id="Phobius"/>
    </source>
</evidence>
<organism evidence="3 4">
    <name type="scientific">Cristinia sonorae</name>
    <dbReference type="NCBI Taxonomy" id="1940300"/>
    <lineage>
        <taxon>Eukaryota</taxon>
        <taxon>Fungi</taxon>
        <taxon>Dikarya</taxon>
        <taxon>Basidiomycota</taxon>
        <taxon>Agaricomycotina</taxon>
        <taxon>Agaricomycetes</taxon>
        <taxon>Agaricomycetidae</taxon>
        <taxon>Agaricales</taxon>
        <taxon>Pleurotineae</taxon>
        <taxon>Stephanosporaceae</taxon>
        <taxon>Cristinia</taxon>
    </lineage>
</organism>
<keyword evidence="1" id="KW-0175">Coiled coil</keyword>
<keyword evidence="2" id="KW-0812">Transmembrane</keyword>
<feature type="transmembrane region" description="Helical" evidence="2">
    <location>
        <begin position="246"/>
        <end position="270"/>
    </location>
</feature>
<dbReference type="Proteomes" id="UP000813824">
    <property type="component" value="Unassembled WGS sequence"/>
</dbReference>
<comment type="caution">
    <text evidence="3">The sequence shown here is derived from an EMBL/GenBank/DDBJ whole genome shotgun (WGS) entry which is preliminary data.</text>
</comment>
<dbReference type="AlphaFoldDB" id="A0A8K0UDM2"/>
<evidence type="ECO:0000256" key="1">
    <source>
        <dbReference type="SAM" id="Coils"/>
    </source>
</evidence>
<dbReference type="EMBL" id="JAEVFJ010000059">
    <property type="protein sequence ID" value="KAH8078427.1"/>
    <property type="molecule type" value="Genomic_DNA"/>
</dbReference>
<gene>
    <name evidence="3" type="ORF">BXZ70DRAFT_663104</name>
</gene>
<accession>A0A8K0UDM2</accession>
<sequence>MSSTIRNSSDIQEAMAALKQLEQDGMTPEVKADVYSTMAGKIDSSRADIVTEVEQLAYRAVATDEAFESIRTQLAVVDQNEYKDQFGRPVPRMQPTWIGYQRRYSTLLWQSRDAASVTTAYLRDFTDVILPLILEPNSSHQDNVKDLQAFINRRKPIVPFQDDFKRLQADVASFTESFSTFADAQGAEITAEIERLKESIRALNRDLQDADELVTQMAIALGLTIGATAAGVGISMASLGPLAPTAIIAILIAGVAAAIGTLSTLIVAMVRKANIEREITEKQRQIDALTIELKLLGKVKNMLDRAAEEAGEMFWRLDSFTHIWDRTVEDARIILNTNLENVHSDPTVRARIQLIKTSYEGVIPALGNYATLIRSDLQQRNFE</sequence>
<proteinExistence type="predicted"/>
<evidence type="ECO:0000313" key="3">
    <source>
        <dbReference type="EMBL" id="KAH8078427.1"/>
    </source>
</evidence>
<keyword evidence="2" id="KW-1133">Transmembrane helix</keyword>
<reference evidence="3" key="1">
    <citation type="journal article" date="2021" name="New Phytol.">
        <title>Evolutionary innovations through gain and loss of genes in the ectomycorrhizal Boletales.</title>
        <authorList>
            <person name="Wu G."/>
            <person name="Miyauchi S."/>
            <person name="Morin E."/>
            <person name="Kuo A."/>
            <person name="Drula E."/>
            <person name="Varga T."/>
            <person name="Kohler A."/>
            <person name="Feng B."/>
            <person name="Cao Y."/>
            <person name="Lipzen A."/>
            <person name="Daum C."/>
            <person name="Hundley H."/>
            <person name="Pangilinan J."/>
            <person name="Johnson J."/>
            <person name="Barry K."/>
            <person name="LaButti K."/>
            <person name="Ng V."/>
            <person name="Ahrendt S."/>
            <person name="Min B."/>
            <person name="Choi I.G."/>
            <person name="Park H."/>
            <person name="Plett J.M."/>
            <person name="Magnuson J."/>
            <person name="Spatafora J.W."/>
            <person name="Nagy L.G."/>
            <person name="Henrissat B."/>
            <person name="Grigoriev I.V."/>
            <person name="Yang Z.L."/>
            <person name="Xu J."/>
            <person name="Martin F.M."/>
        </authorList>
    </citation>
    <scope>NUCLEOTIDE SEQUENCE</scope>
    <source>
        <strain evidence="3">KKN 215</strain>
    </source>
</reference>
<protein>
    <submittedName>
        <fullName evidence="3">Uncharacterized protein</fullName>
    </submittedName>
</protein>
<name>A0A8K0UDM2_9AGAR</name>